<accession>E6Q7W4</accession>
<evidence type="ECO:0000313" key="1">
    <source>
        <dbReference type="EMBL" id="CBI03289.1"/>
    </source>
</evidence>
<dbReference type="EMBL" id="CABO01000055">
    <property type="protein sequence ID" value="CBI03289.1"/>
    <property type="molecule type" value="Genomic_DNA"/>
</dbReference>
<protein>
    <submittedName>
        <fullName evidence="1">Uncharacterized protein</fullName>
    </submittedName>
</protein>
<dbReference type="AlphaFoldDB" id="E6Q7W4"/>
<sequence>MTRTSCVVLVPIASVLFHATPIVGGLQGDYGVEVAAAAGANPLAVIRRWDDAT</sequence>
<gene>
    <name evidence="1" type="ORF">CARN4_1449</name>
</gene>
<comment type="caution">
    <text evidence="1">The sequence shown here is derived from an EMBL/GenBank/DDBJ whole genome shotgun (WGS) entry which is preliminary data.</text>
</comment>
<organism evidence="1">
    <name type="scientific">mine drainage metagenome</name>
    <dbReference type="NCBI Taxonomy" id="410659"/>
    <lineage>
        <taxon>unclassified sequences</taxon>
        <taxon>metagenomes</taxon>
        <taxon>ecological metagenomes</taxon>
    </lineage>
</organism>
<reference evidence="1" key="1">
    <citation type="submission" date="2009-10" db="EMBL/GenBank/DDBJ databases">
        <title>Diversity of trophic interactions inside an arsenic-rich microbial ecosystem.</title>
        <authorList>
            <person name="Bertin P.N."/>
            <person name="Heinrich-Salmeron A."/>
            <person name="Pelletier E."/>
            <person name="Goulhen-Chollet F."/>
            <person name="Arsene-Ploetze F."/>
            <person name="Gallien S."/>
            <person name="Calteau A."/>
            <person name="Vallenet D."/>
            <person name="Casiot C."/>
            <person name="Chane-Woon-Ming B."/>
            <person name="Giloteaux L."/>
            <person name="Barakat M."/>
            <person name="Bonnefoy V."/>
            <person name="Bruneel O."/>
            <person name="Chandler M."/>
            <person name="Cleiss J."/>
            <person name="Duran R."/>
            <person name="Elbaz-Poulichet F."/>
            <person name="Fonknechten N."/>
            <person name="Lauga B."/>
            <person name="Mornico D."/>
            <person name="Ortet P."/>
            <person name="Schaeffer C."/>
            <person name="Siguier P."/>
            <person name="Alexander Thil Smith A."/>
            <person name="Van Dorsselaer A."/>
            <person name="Weissenbach J."/>
            <person name="Medigue C."/>
            <person name="Le Paslier D."/>
        </authorList>
    </citation>
    <scope>NUCLEOTIDE SEQUENCE</scope>
</reference>
<proteinExistence type="predicted"/>
<name>E6Q7W4_9ZZZZ</name>